<feature type="coiled-coil region" evidence="5">
    <location>
        <begin position="183"/>
        <end position="210"/>
    </location>
</feature>
<protein>
    <recommendedName>
        <fullName evidence="6">BHLH domain-containing protein</fullName>
    </recommendedName>
</protein>
<dbReference type="EnsemblPlants" id="AUR62027063-RA">
    <property type="protein sequence ID" value="AUR62027063-RA:cds"/>
    <property type="gene ID" value="AUR62027063"/>
</dbReference>
<evidence type="ECO:0000313" key="7">
    <source>
        <dbReference type="EnsemblPlants" id="AUR62027063-RA:cds"/>
    </source>
</evidence>
<dbReference type="CDD" id="cd09272">
    <property type="entry name" value="RNase_HI_RT_Ty1"/>
    <property type="match status" value="1"/>
</dbReference>
<dbReference type="SUPFAM" id="SSF47459">
    <property type="entry name" value="HLH, helix-loop-helix DNA-binding domain"/>
    <property type="match status" value="1"/>
</dbReference>
<organism evidence="7 8">
    <name type="scientific">Chenopodium quinoa</name>
    <name type="common">Quinoa</name>
    <dbReference type="NCBI Taxonomy" id="63459"/>
    <lineage>
        <taxon>Eukaryota</taxon>
        <taxon>Viridiplantae</taxon>
        <taxon>Streptophyta</taxon>
        <taxon>Embryophyta</taxon>
        <taxon>Tracheophyta</taxon>
        <taxon>Spermatophyta</taxon>
        <taxon>Magnoliopsida</taxon>
        <taxon>eudicotyledons</taxon>
        <taxon>Gunneridae</taxon>
        <taxon>Pentapetalae</taxon>
        <taxon>Caryophyllales</taxon>
        <taxon>Chenopodiaceae</taxon>
        <taxon>Chenopodioideae</taxon>
        <taxon>Atripliceae</taxon>
        <taxon>Chenopodium</taxon>
    </lineage>
</organism>
<dbReference type="GO" id="GO:0080090">
    <property type="term" value="P:regulation of primary metabolic process"/>
    <property type="evidence" value="ECO:0007669"/>
    <property type="project" value="UniProtKB-ARBA"/>
</dbReference>
<evidence type="ECO:0000313" key="8">
    <source>
        <dbReference type="Proteomes" id="UP000596660"/>
    </source>
</evidence>
<dbReference type="Proteomes" id="UP000596660">
    <property type="component" value="Unplaced"/>
</dbReference>
<reference evidence="7" key="2">
    <citation type="submission" date="2021-03" db="UniProtKB">
        <authorList>
            <consortium name="EnsemblPlants"/>
        </authorList>
    </citation>
    <scope>IDENTIFICATION</scope>
</reference>
<name>A0A803MC70_CHEQI</name>
<dbReference type="PANTHER" id="PTHR45959">
    <property type="entry name" value="BHLH TRANSCRIPTION FACTOR"/>
    <property type="match status" value="1"/>
</dbReference>
<dbReference type="InterPro" id="IPR052610">
    <property type="entry name" value="bHLH_transcription_regulator"/>
</dbReference>
<evidence type="ECO:0000259" key="6">
    <source>
        <dbReference type="SMART" id="SM00353"/>
    </source>
</evidence>
<dbReference type="InterPro" id="IPR054502">
    <property type="entry name" value="bHLH-TF_ACT-like_plant"/>
</dbReference>
<proteinExistence type="predicted"/>
<accession>A0A803MC70</accession>
<dbReference type="AlphaFoldDB" id="A0A803MC70"/>
<evidence type="ECO:0000256" key="2">
    <source>
        <dbReference type="ARBA" id="ARBA00023015"/>
    </source>
</evidence>
<dbReference type="SMART" id="SM00353">
    <property type="entry name" value="HLH"/>
    <property type="match status" value="1"/>
</dbReference>
<dbReference type="Gramene" id="AUR62027063-RA">
    <property type="protein sequence ID" value="AUR62027063-RA:cds"/>
    <property type="gene ID" value="AUR62027063"/>
</dbReference>
<dbReference type="Gene3D" id="4.10.280.10">
    <property type="entry name" value="Helix-loop-helix DNA-binding domain"/>
    <property type="match status" value="1"/>
</dbReference>
<keyword evidence="4" id="KW-0539">Nucleus</keyword>
<dbReference type="GO" id="GO:0046983">
    <property type="term" value="F:protein dimerization activity"/>
    <property type="evidence" value="ECO:0007669"/>
    <property type="project" value="InterPro"/>
</dbReference>
<reference evidence="7" key="1">
    <citation type="journal article" date="2017" name="Nature">
        <title>The genome of Chenopodium quinoa.</title>
        <authorList>
            <person name="Jarvis D.E."/>
            <person name="Ho Y.S."/>
            <person name="Lightfoot D.J."/>
            <person name="Schmoeckel S.M."/>
            <person name="Li B."/>
            <person name="Borm T.J.A."/>
            <person name="Ohyanagi H."/>
            <person name="Mineta K."/>
            <person name="Michell C.T."/>
            <person name="Saber N."/>
            <person name="Kharbatia N.M."/>
            <person name="Rupper R.R."/>
            <person name="Sharp A.R."/>
            <person name="Dally N."/>
            <person name="Boughton B.A."/>
            <person name="Woo Y.H."/>
            <person name="Gao G."/>
            <person name="Schijlen E.G.W.M."/>
            <person name="Guo X."/>
            <person name="Momin A.A."/>
            <person name="Negrao S."/>
            <person name="Al-Babili S."/>
            <person name="Gehring C."/>
            <person name="Roessner U."/>
            <person name="Jung C."/>
            <person name="Murphy K."/>
            <person name="Arold S.T."/>
            <person name="Gojobori T."/>
            <person name="van der Linden C.G."/>
            <person name="van Loo E.N."/>
            <person name="Jellen E.N."/>
            <person name="Maughan P.J."/>
            <person name="Tester M."/>
        </authorList>
    </citation>
    <scope>NUCLEOTIDE SEQUENCE [LARGE SCALE GENOMIC DNA]</scope>
    <source>
        <strain evidence="7">cv. PI 614886</strain>
    </source>
</reference>
<evidence type="ECO:0000256" key="4">
    <source>
        <dbReference type="ARBA" id="ARBA00023242"/>
    </source>
</evidence>
<dbReference type="PANTHER" id="PTHR45959:SF2">
    <property type="entry name" value="BHLH TRANSCRIPTION FACTOR"/>
    <property type="match status" value="1"/>
</dbReference>
<evidence type="ECO:0000256" key="5">
    <source>
        <dbReference type="SAM" id="Coils"/>
    </source>
</evidence>
<evidence type="ECO:0000256" key="1">
    <source>
        <dbReference type="ARBA" id="ARBA00004123"/>
    </source>
</evidence>
<evidence type="ECO:0000256" key="3">
    <source>
        <dbReference type="ARBA" id="ARBA00023163"/>
    </source>
</evidence>
<keyword evidence="2" id="KW-0805">Transcription regulation</keyword>
<dbReference type="InterPro" id="IPR036638">
    <property type="entry name" value="HLH_DNA-bd_sf"/>
</dbReference>
<dbReference type="GO" id="GO:0005634">
    <property type="term" value="C:nucleus"/>
    <property type="evidence" value="ECO:0007669"/>
    <property type="project" value="UniProtKB-SubCell"/>
</dbReference>
<dbReference type="Pfam" id="PF22754">
    <property type="entry name" value="bHLH-TF_ACT-like_plant"/>
    <property type="match status" value="1"/>
</dbReference>
<comment type="subcellular location">
    <subcellularLocation>
        <location evidence="1">Nucleus</location>
    </subcellularLocation>
</comment>
<keyword evidence="8" id="KW-1185">Reference proteome</keyword>
<keyword evidence="5" id="KW-0175">Coiled coil</keyword>
<keyword evidence="3" id="KW-0804">Transcription</keyword>
<dbReference type="InterPro" id="IPR011598">
    <property type="entry name" value="bHLH_dom"/>
</dbReference>
<sequence length="329" mass="36186">MARPGREHWQGVKRIFRYLRGTADIGLVYGNGKECLVTGYSDSDYAADVDTRRSVTGYVFTLGGSVVSWKSTLQSSVTLSTTEAEYMALTSAAKESIWLKGLVGELGIAQDFATVYCDSLSAICLAKDQVHHDRTKHIDVRKNFKVGSVPSQAMDHIIAERKRREKLSQRFIALSAMDKASVLGDAIKYVKQMQEKVKKLEEEAKKKSVESAVFVKRSYVSAEENTTDDQLSAKSAVTDAAGSCCEGSLPEIEVRFSDKDVLITVHCEQKKGMFEKLISQFEKLNLAVISSSSLAFGGSALAVTITAQMESDYSLTAKDLVRHLHSTLN</sequence>
<feature type="domain" description="BHLH" evidence="6">
    <location>
        <begin position="157"/>
        <end position="199"/>
    </location>
</feature>